<evidence type="ECO:0000256" key="1">
    <source>
        <dbReference type="SAM" id="SignalP"/>
    </source>
</evidence>
<gene>
    <name evidence="2" type="ORF">AQS8620_00299</name>
</gene>
<protein>
    <submittedName>
        <fullName evidence="2">Peptidase inhibitor I78 family protein</fullName>
    </submittedName>
</protein>
<dbReference type="Proteomes" id="UP000193862">
    <property type="component" value="Unassembled WGS sequence"/>
</dbReference>
<dbReference type="Gene3D" id="3.30.10.10">
    <property type="entry name" value="Trypsin Inhibitor V, subunit A"/>
    <property type="match status" value="1"/>
</dbReference>
<dbReference type="EMBL" id="FWFS01000001">
    <property type="protein sequence ID" value="SLN15982.1"/>
    <property type="molecule type" value="Genomic_DNA"/>
</dbReference>
<dbReference type="Pfam" id="PF11720">
    <property type="entry name" value="Inhibitor_I78"/>
    <property type="match status" value="1"/>
</dbReference>
<reference evidence="2 3" key="1">
    <citation type="submission" date="2017-03" db="EMBL/GenBank/DDBJ databases">
        <authorList>
            <person name="Afonso C.L."/>
            <person name="Miller P.J."/>
            <person name="Scott M.A."/>
            <person name="Spackman E."/>
            <person name="Goraichik I."/>
            <person name="Dimitrov K.M."/>
            <person name="Suarez D.L."/>
            <person name="Swayne D.E."/>
        </authorList>
    </citation>
    <scope>NUCLEOTIDE SEQUENCE [LARGE SCALE GENOMIC DNA]</scope>
    <source>
        <strain evidence="2 3">CECT 8620</strain>
    </source>
</reference>
<keyword evidence="3" id="KW-1185">Reference proteome</keyword>
<dbReference type="InterPro" id="IPR021719">
    <property type="entry name" value="Prot_inh_I78"/>
</dbReference>
<organism evidence="2 3">
    <name type="scientific">Aquimixticola soesokkakensis</name>
    <dbReference type="NCBI Taxonomy" id="1519096"/>
    <lineage>
        <taxon>Bacteria</taxon>
        <taxon>Pseudomonadati</taxon>
        <taxon>Pseudomonadota</taxon>
        <taxon>Alphaproteobacteria</taxon>
        <taxon>Rhodobacterales</taxon>
        <taxon>Paracoccaceae</taxon>
        <taxon>Aquimixticola</taxon>
    </lineage>
</organism>
<feature type="signal peptide" evidence="1">
    <location>
        <begin position="1"/>
        <end position="29"/>
    </location>
</feature>
<name>A0A1Y5REZ5_9RHOB</name>
<evidence type="ECO:0000313" key="2">
    <source>
        <dbReference type="EMBL" id="SLN15982.1"/>
    </source>
</evidence>
<keyword evidence="1" id="KW-0732">Signal</keyword>
<dbReference type="OrthoDB" id="8724542at2"/>
<feature type="chain" id="PRO_5013300400" evidence="1">
    <location>
        <begin position="30"/>
        <end position="107"/>
    </location>
</feature>
<sequence length="107" mass="11160">MTDPVSKRLIVAVPLAACAVLLSLCAVQAMGRGGDVAAPTPEGVNTACALDAVQAKIGEKPMVLETLTLAGPLRVLKRGQPMTMDFIESRTNVELDDAGLIARVWCG</sequence>
<accession>A0A1Y5REZ5</accession>
<evidence type="ECO:0000313" key="3">
    <source>
        <dbReference type="Proteomes" id="UP000193862"/>
    </source>
</evidence>
<dbReference type="AlphaFoldDB" id="A0A1Y5REZ5"/>
<dbReference type="RefSeq" id="WP_085835042.1">
    <property type="nucleotide sequence ID" value="NZ_FWFS01000001.1"/>
</dbReference>
<proteinExistence type="predicted"/>